<protein>
    <recommendedName>
        <fullName evidence="1">Zinc finger CGNR domain-containing protein</fullName>
    </recommendedName>
</protein>
<accession>A0A918ED75</accession>
<gene>
    <name evidence="2" type="ORF">GCM10010185_29170</name>
</gene>
<dbReference type="Pfam" id="PF11706">
    <property type="entry name" value="zf-CGNR"/>
    <property type="match status" value="1"/>
</dbReference>
<organism evidence="2 3">
    <name type="scientific">Saccharothrix coeruleofusca</name>
    <dbReference type="NCBI Taxonomy" id="33919"/>
    <lineage>
        <taxon>Bacteria</taxon>
        <taxon>Bacillati</taxon>
        <taxon>Actinomycetota</taxon>
        <taxon>Actinomycetes</taxon>
        <taxon>Pseudonocardiales</taxon>
        <taxon>Pseudonocardiaceae</taxon>
        <taxon>Saccharothrix</taxon>
    </lineage>
</organism>
<dbReference type="AlphaFoldDB" id="A0A918ED75"/>
<dbReference type="SUPFAM" id="SSF160904">
    <property type="entry name" value="Jann2411-like"/>
    <property type="match status" value="1"/>
</dbReference>
<dbReference type="Proteomes" id="UP000639606">
    <property type="component" value="Unassembled WGS sequence"/>
</dbReference>
<feature type="domain" description="Zinc finger CGNR" evidence="1">
    <location>
        <begin position="129"/>
        <end position="172"/>
    </location>
</feature>
<dbReference type="InterPro" id="IPR010852">
    <property type="entry name" value="ABATE"/>
</dbReference>
<reference evidence="2" key="1">
    <citation type="journal article" date="2014" name="Int. J. Syst. Evol. Microbiol.">
        <title>Complete genome sequence of Corynebacterium casei LMG S-19264T (=DSM 44701T), isolated from a smear-ripened cheese.</title>
        <authorList>
            <consortium name="US DOE Joint Genome Institute (JGI-PGF)"/>
            <person name="Walter F."/>
            <person name="Albersmeier A."/>
            <person name="Kalinowski J."/>
            <person name="Ruckert C."/>
        </authorList>
    </citation>
    <scope>NUCLEOTIDE SEQUENCE</scope>
    <source>
        <strain evidence="2">JCM 3313</strain>
    </source>
</reference>
<dbReference type="InterPro" id="IPR021005">
    <property type="entry name" value="Znf_CGNR"/>
</dbReference>
<comment type="caution">
    <text evidence="2">The sequence shown here is derived from an EMBL/GenBank/DDBJ whole genome shotgun (WGS) entry which is preliminary data.</text>
</comment>
<dbReference type="EMBL" id="BMRG01000004">
    <property type="protein sequence ID" value="GGP54825.1"/>
    <property type="molecule type" value="Genomic_DNA"/>
</dbReference>
<proteinExistence type="predicted"/>
<evidence type="ECO:0000313" key="3">
    <source>
        <dbReference type="Proteomes" id="UP000639606"/>
    </source>
</evidence>
<evidence type="ECO:0000313" key="2">
    <source>
        <dbReference type="EMBL" id="GGP54825.1"/>
    </source>
</evidence>
<dbReference type="InterPro" id="IPR023286">
    <property type="entry name" value="ABATE_dom_sf"/>
</dbReference>
<name>A0A918ED75_9PSEU</name>
<sequence length="178" mass="19745">MTADPRPLIGEPLALDLLNTRWIAGGAHDLLETADGLRTWLRSAGLAERCRADEATLTAVLRTRDALAAAIDPPHSTAALDEVLGHGRIRLRVVDRRPVEEVEVDDPAWLPGWLAARDYVDLLRRAADRVRACANPACVLHFFDVSKNGSRRWCSMAGCGNRAKANRHYARHRDDPTR</sequence>
<dbReference type="Gene3D" id="1.10.3300.10">
    <property type="entry name" value="Jann2411-like domain"/>
    <property type="match status" value="1"/>
</dbReference>
<dbReference type="PANTHER" id="PTHR35525">
    <property type="entry name" value="BLL6575 PROTEIN"/>
    <property type="match status" value="1"/>
</dbReference>
<dbReference type="RefSeq" id="WP_189223740.1">
    <property type="nucleotide sequence ID" value="NZ_BMRG01000004.1"/>
</dbReference>
<dbReference type="Pfam" id="PF07336">
    <property type="entry name" value="ABATE"/>
    <property type="match status" value="1"/>
</dbReference>
<dbReference type="PANTHER" id="PTHR35525:SF3">
    <property type="entry name" value="BLL6575 PROTEIN"/>
    <property type="match status" value="1"/>
</dbReference>
<reference evidence="2" key="2">
    <citation type="submission" date="2020-09" db="EMBL/GenBank/DDBJ databases">
        <authorList>
            <person name="Sun Q."/>
            <person name="Ohkuma M."/>
        </authorList>
    </citation>
    <scope>NUCLEOTIDE SEQUENCE</scope>
    <source>
        <strain evidence="2">JCM 3313</strain>
    </source>
</reference>
<keyword evidence="3" id="KW-1185">Reference proteome</keyword>
<evidence type="ECO:0000259" key="1">
    <source>
        <dbReference type="Pfam" id="PF11706"/>
    </source>
</evidence>